<dbReference type="PANTHER" id="PTHR46254:SF3">
    <property type="entry name" value="SECRETED PROTEIN"/>
    <property type="match status" value="1"/>
</dbReference>
<evidence type="ECO:0000313" key="3">
    <source>
        <dbReference type="Proteomes" id="UP000006718"/>
    </source>
</evidence>
<evidence type="ECO:0000313" key="2">
    <source>
        <dbReference type="Ensembl" id="ENSMMUP00000072800.1"/>
    </source>
</evidence>
<sequence length="203" mass="22716">EAHRAGGVWLHPLVVPLLQTLSPSVSTGCCLPLLQVTTQKTSHQRGLPGPPLKHSPKFLPVKLSSHCHQNGISPHSLGSLSPITNTKDPCRHVLFPIPGVWTVLGTQEECGECMQTVCLFLSFFFFFFFFFEVKFHSVAQTGVQWRDLGSLQPPSLRFKRFSSLSLLSSWDYRCMPPCLANFCIFSRNRFHHVGQAGLELLTP</sequence>
<dbReference type="VEuPathDB" id="HostDB:ENSMMUG00000062508"/>
<accession>A0A5F8A4I2</accession>
<protein>
    <submittedName>
        <fullName evidence="2">Uncharacterized protein</fullName>
    </submittedName>
</protein>
<dbReference type="GeneTree" id="ENSGT00940000161627"/>
<proteinExistence type="predicted"/>
<organism evidence="2 3">
    <name type="scientific">Macaca mulatta</name>
    <name type="common">Rhesus macaque</name>
    <dbReference type="NCBI Taxonomy" id="9544"/>
    <lineage>
        <taxon>Eukaryota</taxon>
        <taxon>Metazoa</taxon>
        <taxon>Chordata</taxon>
        <taxon>Craniata</taxon>
        <taxon>Vertebrata</taxon>
        <taxon>Euteleostomi</taxon>
        <taxon>Mammalia</taxon>
        <taxon>Eutheria</taxon>
        <taxon>Euarchontoglires</taxon>
        <taxon>Primates</taxon>
        <taxon>Haplorrhini</taxon>
        <taxon>Catarrhini</taxon>
        <taxon>Cercopithecidae</taxon>
        <taxon>Cercopithecinae</taxon>
        <taxon>Macaca</taxon>
    </lineage>
</organism>
<dbReference type="InParanoid" id="A0A5F8A4I2"/>
<reference evidence="2" key="3">
    <citation type="submission" date="2025-08" db="UniProtKB">
        <authorList>
            <consortium name="Ensembl"/>
        </authorList>
    </citation>
    <scope>IDENTIFICATION</scope>
    <source>
        <strain evidence="2">17573</strain>
    </source>
</reference>
<dbReference type="AlphaFoldDB" id="A0A5F8A4I2"/>
<dbReference type="Proteomes" id="UP000006718">
    <property type="component" value="Chromosome 13"/>
</dbReference>
<reference evidence="2" key="2">
    <citation type="submission" date="2019-01" db="EMBL/GenBank/DDBJ databases">
        <authorList>
            <person name="Graves T."/>
            <person name="Eichler E.E."/>
            <person name="Wilson R.K."/>
        </authorList>
    </citation>
    <scope>NUCLEOTIDE SEQUENCE [LARGE SCALE GENOMIC DNA]</scope>
    <source>
        <strain evidence="2">17573</strain>
    </source>
</reference>
<reference evidence="3" key="1">
    <citation type="journal article" date="2007" name="Science">
        <title>Evolutionary and biomedical insights from the rhesus macaque genome.</title>
        <authorList>
            <person name="Gibbs R.A."/>
            <person name="Rogers J."/>
            <person name="Katze M.G."/>
            <person name="Bumgarner R."/>
            <person name="Weinstock G.M."/>
            <person name="Mardis E.R."/>
            <person name="Remington K.A."/>
            <person name="Strausberg R.L."/>
            <person name="Venter J.C."/>
            <person name="Wilson R.K."/>
            <person name="Batzer M.A."/>
            <person name="Bustamante C.D."/>
            <person name="Eichler E.E."/>
            <person name="Hahn M.W."/>
            <person name="Hardison R.C."/>
            <person name="Makova K.D."/>
            <person name="Miller W."/>
            <person name="Milosavljevic A."/>
            <person name="Palermo R.E."/>
            <person name="Siepel A."/>
            <person name="Sikela J.M."/>
            <person name="Attaway T."/>
            <person name="Bell S."/>
            <person name="Bernard K.E."/>
            <person name="Buhay C.J."/>
            <person name="Chandrabose M.N."/>
            <person name="Dao M."/>
            <person name="Davis C."/>
            <person name="Delehaunty K.D."/>
            <person name="Ding Y."/>
            <person name="Dinh H.H."/>
            <person name="Dugan-Rocha S."/>
            <person name="Fulton L.A."/>
            <person name="Gabisi R.A."/>
            <person name="Garner T.T."/>
            <person name="Godfrey J."/>
            <person name="Hawes A.C."/>
            <person name="Hernandez J."/>
            <person name="Hines S."/>
            <person name="Holder M."/>
            <person name="Hume J."/>
            <person name="Jhangiani S.N."/>
            <person name="Joshi V."/>
            <person name="Khan Z.M."/>
            <person name="Kirkness E.F."/>
            <person name="Cree A."/>
            <person name="Fowler R.G."/>
            <person name="Lee S."/>
            <person name="Lewis L.R."/>
            <person name="Li Z."/>
            <person name="Liu Y.-S."/>
            <person name="Moore S.M."/>
            <person name="Muzny D."/>
            <person name="Nazareth L.V."/>
            <person name="Ngo D.N."/>
            <person name="Okwuonu G.O."/>
            <person name="Pai G."/>
            <person name="Parker D."/>
            <person name="Paul H.A."/>
            <person name="Pfannkoch C."/>
            <person name="Pohl C.S."/>
            <person name="Rogers Y.-H.C."/>
            <person name="Ruiz S.J."/>
            <person name="Sabo A."/>
            <person name="Santibanez J."/>
            <person name="Schneider B.W."/>
            <person name="Smith S.M."/>
            <person name="Sodergren E."/>
            <person name="Svatek A.F."/>
            <person name="Utterback T.R."/>
            <person name="Vattathil S."/>
            <person name="Warren W."/>
            <person name="White C.S."/>
            <person name="Chinwalla A.T."/>
            <person name="Feng Y."/>
            <person name="Halpern A.L."/>
            <person name="Hillier L.W."/>
            <person name="Huang X."/>
            <person name="Minx P."/>
            <person name="Nelson J.O."/>
            <person name="Pepin K.H."/>
            <person name="Qin X."/>
            <person name="Sutton G.G."/>
            <person name="Venter E."/>
            <person name="Walenz B.P."/>
            <person name="Wallis J.W."/>
            <person name="Worley K.C."/>
            <person name="Yang S.-P."/>
            <person name="Jones S.M."/>
            <person name="Marra M.A."/>
            <person name="Rocchi M."/>
            <person name="Schein J.E."/>
            <person name="Baertsch R."/>
            <person name="Clarke L."/>
            <person name="Csuros M."/>
            <person name="Glasscock J."/>
            <person name="Harris R.A."/>
            <person name="Havlak P."/>
            <person name="Jackson A.R."/>
            <person name="Jiang H."/>
            <person name="Liu Y."/>
            <person name="Messina D.N."/>
            <person name="Shen Y."/>
            <person name="Song H.X.-Z."/>
            <person name="Wylie T."/>
            <person name="Zhang L."/>
            <person name="Birney E."/>
            <person name="Han K."/>
            <person name="Konkel M.K."/>
            <person name="Lee J."/>
            <person name="Smit A.F.A."/>
            <person name="Ullmer B."/>
            <person name="Wang H."/>
            <person name="Xing J."/>
            <person name="Burhans R."/>
            <person name="Cheng Z."/>
            <person name="Karro J.E."/>
            <person name="Ma J."/>
            <person name="Raney B."/>
            <person name="She X."/>
            <person name="Cox M.J."/>
            <person name="Demuth J.P."/>
            <person name="Dumas L.J."/>
            <person name="Han S.-G."/>
            <person name="Hopkins J."/>
            <person name="Karimpour-Fard A."/>
            <person name="Kim Y.H."/>
            <person name="Pollack J.R."/>
            <person name="Vinar T."/>
            <person name="Addo-Quaye C."/>
            <person name="Degenhardt J."/>
            <person name="Denby A."/>
            <person name="Hubisz M.J."/>
            <person name="Indap A."/>
            <person name="Kosiol C."/>
            <person name="Lahn B.T."/>
            <person name="Lawson H.A."/>
            <person name="Marklein A."/>
            <person name="Nielsen R."/>
            <person name="Vallender E.J."/>
            <person name="Clark A.G."/>
            <person name="Ferguson B."/>
            <person name="Hernandez R.D."/>
            <person name="Hirani K."/>
            <person name="Kehrer-Sawatzki H."/>
            <person name="Kolb J."/>
            <person name="Patil S."/>
            <person name="Pu L.-L."/>
            <person name="Ren Y."/>
            <person name="Smith D.G."/>
            <person name="Wheeler D.A."/>
            <person name="Schenck I."/>
            <person name="Ball E.V."/>
            <person name="Chen R."/>
            <person name="Cooper D.N."/>
            <person name="Giardine B."/>
            <person name="Hsu F."/>
            <person name="Kent W.J."/>
            <person name="Lesk A."/>
            <person name="Nelson D.L."/>
            <person name="O'brien W.E."/>
            <person name="Pruefer K."/>
            <person name="Stenson P.D."/>
            <person name="Wallace J.C."/>
            <person name="Ke H."/>
            <person name="Liu X.-M."/>
            <person name="Wang P."/>
            <person name="Xiang A.P."/>
            <person name="Yang F."/>
            <person name="Barber G.P."/>
            <person name="Haussler D."/>
            <person name="Karolchik D."/>
            <person name="Kern A.D."/>
            <person name="Kuhn R.M."/>
            <person name="Smith K.E."/>
            <person name="Zwieg A.S."/>
        </authorList>
    </citation>
    <scope>NUCLEOTIDE SEQUENCE [LARGE SCALE GENOMIC DNA]</scope>
    <source>
        <strain evidence="3">17573</strain>
    </source>
</reference>
<reference evidence="2" key="4">
    <citation type="submission" date="2025-09" db="UniProtKB">
        <authorList>
            <consortium name="Ensembl"/>
        </authorList>
    </citation>
    <scope>IDENTIFICATION</scope>
    <source>
        <strain evidence="2">17573</strain>
    </source>
</reference>
<keyword evidence="3" id="KW-1185">Reference proteome</keyword>
<feature type="chain" id="PRO_5023877655" evidence="1">
    <location>
        <begin position="28"/>
        <end position="203"/>
    </location>
</feature>
<dbReference type="PANTHER" id="PTHR46254">
    <property type="entry name" value="PROTEIN GVQW1-RELATED"/>
    <property type="match status" value="1"/>
</dbReference>
<dbReference type="Ensembl" id="ENSMMUT00000093886.1">
    <property type="protein sequence ID" value="ENSMMUP00000072800.1"/>
    <property type="gene ID" value="ENSMMUG00000062508.1"/>
</dbReference>
<feature type="signal peptide" evidence="1">
    <location>
        <begin position="1"/>
        <end position="27"/>
    </location>
</feature>
<name>A0A5F8A4I2_MACMU</name>
<evidence type="ECO:0000256" key="1">
    <source>
        <dbReference type="SAM" id="SignalP"/>
    </source>
</evidence>
<keyword evidence="1" id="KW-0732">Signal</keyword>